<dbReference type="PANTHER" id="PTHR10900">
    <property type="entry name" value="PERIOSTIN-RELATED"/>
    <property type="match status" value="1"/>
</dbReference>
<dbReference type="GO" id="GO:0005615">
    <property type="term" value="C:extracellular space"/>
    <property type="evidence" value="ECO:0007669"/>
    <property type="project" value="TreeGrafter"/>
</dbReference>
<dbReference type="InterPro" id="IPR050904">
    <property type="entry name" value="Adhesion/Biosynth-related"/>
</dbReference>
<dbReference type="PANTHER" id="PTHR10900:SF77">
    <property type="entry name" value="FI19380P1"/>
    <property type="match status" value="1"/>
</dbReference>
<dbReference type="KEGG" id="fcy:FRACYDRAFT_179452"/>
<dbReference type="AlphaFoldDB" id="A0A1E7FXQ1"/>
<evidence type="ECO:0000259" key="1">
    <source>
        <dbReference type="PROSITE" id="PS50213"/>
    </source>
</evidence>
<proteinExistence type="predicted"/>
<protein>
    <submittedName>
        <fullName evidence="2">FAS1 domain-containing protein</fullName>
    </submittedName>
</protein>
<dbReference type="Gene3D" id="2.30.180.10">
    <property type="entry name" value="FAS1 domain"/>
    <property type="match status" value="1"/>
</dbReference>
<evidence type="ECO:0000313" key="3">
    <source>
        <dbReference type="Proteomes" id="UP000095751"/>
    </source>
</evidence>
<keyword evidence="3" id="KW-1185">Reference proteome</keyword>
<dbReference type="Proteomes" id="UP000095751">
    <property type="component" value="Unassembled WGS sequence"/>
</dbReference>
<organism evidence="2 3">
    <name type="scientific">Fragilariopsis cylindrus CCMP1102</name>
    <dbReference type="NCBI Taxonomy" id="635003"/>
    <lineage>
        <taxon>Eukaryota</taxon>
        <taxon>Sar</taxon>
        <taxon>Stramenopiles</taxon>
        <taxon>Ochrophyta</taxon>
        <taxon>Bacillariophyta</taxon>
        <taxon>Bacillariophyceae</taxon>
        <taxon>Bacillariophycidae</taxon>
        <taxon>Bacillariales</taxon>
        <taxon>Bacillariaceae</taxon>
        <taxon>Fragilariopsis</taxon>
    </lineage>
</organism>
<dbReference type="GO" id="GO:0007155">
    <property type="term" value="P:cell adhesion"/>
    <property type="evidence" value="ECO:0007669"/>
    <property type="project" value="TreeGrafter"/>
</dbReference>
<dbReference type="EMBL" id="KV784353">
    <property type="protein sequence ID" value="OEU22917.1"/>
    <property type="molecule type" value="Genomic_DNA"/>
</dbReference>
<name>A0A1E7FXQ1_9STRA</name>
<dbReference type="GO" id="GO:0050839">
    <property type="term" value="F:cell adhesion molecule binding"/>
    <property type="evidence" value="ECO:0007669"/>
    <property type="project" value="TreeGrafter"/>
</dbReference>
<gene>
    <name evidence="2" type="ORF">FRACYDRAFT_179452</name>
</gene>
<sequence>MVGSIEGPSVAWGYEGKKVGKFEDEIKGYDNFDFFRAALDQAGLKNTLKGIGPYTLLAPTDAACFAYKGCLDEDILKYHIILGKHDSNSFSTTDTYETLNGESITYTRKYRKDFLDDAIIGMIGEIGQTSYPCDIECDNGVIHSIDRVLIPGYKGVATHTTKIEQGGK</sequence>
<feature type="domain" description="FAS1" evidence="1">
    <location>
        <begin position="19"/>
        <end position="149"/>
    </location>
</feature>
<dbReference type="SMART" id="SM00554">
    <property type="entry name" value="FAS1"/>
    <property type="match status" value="1"/>
</dbReference>
<reference evidence="2 3" key="1">
    <citation type="submission" date="2016-09" db="EMBL/GenBank/DDBJ databases">
        <title>Extensive genetic diversity and differential bi-allelic expression allows diatom success in the polar Southern Ocean.</title>
        <authorList>
            <consortium name="DOE Joint Genome Institute"/>
            <person name="Mock T."/>
            <person name="Otillar R.P."/>
            <person name="Strauss J."/>
            <person name="Dupont C."/>
            <person name="Frickenhaus S."/>
            <person name="Maumus F."/>
            <person name="Mcmullan M."/>
            <person name="Sanges R."/>
            <person name="Schmutz J."/>
            <person name="Toseland A."/>
            <person name="Valas R."/>
            <person name="Veluchamy A."/>
            <person name="Ward B.J."/>
            <person name="Allen A."/>
            <person name="Barry K."/>
            <person name="Falciatore A."/>
            <person name="Ferrante M."/>
            <person name="Fortunato A.E."/>
            <person name="Gloeckner G."/>
            <person name="Gruber A."/>
            <person name="Hipkin R."/>
            <person name="Janech M."/>
            <person name="Kroth P."/>
            <person name="Leese F."/>
            <person name="Lindquist E."/>
            <person name="Lyon B.R."/>
            <person name="Martin J."/>
            <person name="Mayer C."/>
            <person name="Parker M."/>
            <person name="Quesneville H."/>
            <person name="Raymond J."/>
            <person name="Uhlig C."/>
            <person name="Valentin K.U."/>
            <person name="Worden A.Z."/>
            <person name="Armbrust E.V."/>
            <person name="Bowler C."/>
            <person name="Green B."/>
            <person name="Moulton V."/>
            <person name="Van Oosterhout C."/>
            <person name="Grigoriev I."/>
        </authorList>
    </citation>
    <scope>NUCLEOTIDE SEQUENCE [LARGE SCALE GENOMIC DNA]</scope>
    <source>
        <strain evidence="2 3">CCMP1102</strain>
    </source>
</reference>
<evidence type="ECO:0000313" key="2">
    <source>
        <dbReference type="EMBL" id="OEU22917.1"/>
    </source>
</evidence>
<accession>A0A1E7FXQ1</accession>
<dbReference type="Pfam" id="PF02469">
    <property type="entry name" value="Fasciclin"/>
    <property type="match status" value="1"/>
</dbReference>
<dbReference type="SUPFAM" id="SSF82153">
    <property type="entry name" value="FAS1 domain"/>
    <property type="match status" value="1"/>
</dbReference>
<dbReference type="PROSITE" id="PS50213">
    <property type="entry name" value="FAS1"/>
    <property type="match status" value="1"/>
</dbReference>
<dbReference type="InParanoid" id="A0A1E7FXQ1"/>
<dbReference type="GO" id="GO:0030198">
    <property type="term" value="P:extracellular matrix organization"/>
    <property type="evidence" value="ECO:0007669"/>
    <property type="project" value="TreeGrafter"/>
</dbReference>
<dbReference type="InterPro" id="IPR036378">
    <property type="entry name" value="FAS1_dom_sf"/>
</dbReference>
<dbReference type="GO" id="GO:0031012">
    <property type="term" value="C:extracellular matrix"/>
    <property type="evidence" value="ECO:0007669"/>
    <property type="project" value="TreeGrafter"/>
</dbReference>
<dbReference type="OrthoDB" id="286301at2759"/>
<dbReference type="InterPro" id="IPR000782">
    <property type="entry name" value="FAS1_domain"/>
</dbReference>